<feature type="region of interest" description="Disordered" evidence="1">
    <location>
        <begin position="161"/>
        <end position="206"/>
    </location>
</feature>
<accession>A0A445E941</accession>
<organism evidence="3 4">
    <name type="scientific">Arachis hypogaea</name>
    <name type="common">Peanut</name>
    <dbReference type="NCBI Taxonomy" id="3818"/>
    <lineage>
        <taxon>Eukaryota</taxon>
        <taxon>Viridiplantae</taxon>
        <taxon>Streptophyta</taxon>
        <taxon>Embryophyta</taxon>
        <taxon>Tracheophyta</taxon>
        <taxon>Spermatophyta</taxon>
        <taxon>Magnoliopsida</taxon>
        <taxon>eudicotyledons</taxon>
        <taxon>Gunneridae</taxon>
        <taxon>Pentapetalae</taxon>
        <taxon>rosids</taxon>
        <taxon>fabids</taxon>
        <taxon>Fabales</taxon>
        <taxon>Fabaceae</taxon>
        <taxon>Papilionoideae</taxon>
        <taxon>50 kb inversion clade</taxon>
        <taxon>dalbergioids sensu lato</taxon>
        <taxon>Dalbergieae</taxon>
        <taxon>Pterocarpus clade</taxon>
        <taxon>Arachis</taxon>
    </lineage>
</organism>
<name>A0A445E941_ARAHY</name>
<protein>
    <recommendedName>
        <fullName evidence="2">PB1-like domain-containing protein</fullName>
    </recommendedName>
</protein>
<feature type="domain" description="PB1-like" evidence="2">
    <location>
        <begin position="4"/>
        <end position="102"/>
    </location>
</feature>
<dbReference type="AlphaFoldDB" id="A0A445E941"/>
<sequence length="237" mass="26485">MVLFNMRVHHRGAFGYENGVFKYLKGQVTIIEDIDGDRWYVFEAYEELRQFEYLKSTITGLWYKDPNADDFESNLKLLKDDSDAIEMCNIAEFRGFVDLFVVHEVGDADGFPDVSYIDVGGDAGGVESEESYGGGLEIVVFGGDQEKIDAVGDAIETECQNKGVGVERGQEGQIGGGDHESNGEDSDDLTYLPSNDEGDSAKDIHFTDSEEEYEYDSGFDEENLCQRTLLRTRVRGL</sequence>
<dbReference type="InterPro" id="IPR058594">
    <property type="entry name" value="PB1-like_dom_pln"/>
</dbReference>
<evidence type="ECO:0000256" key="1">
    <source>
        <dbReference type="SAM" id="MobiDB-lite"/>
    </source>
</evidence>
<dbReference type="Pfam" id="PF26130">
    <property type="entry name" value="PB1-like"/>
    <property type="match status" value="1"/>
</dbReference>
<proteinExistence type="predicted"/>
<gene>
    <name evidence="3" type="ORF">Ahy_A02g006200</name>
</gene>
<dbReference type="Proteomes" id="UP000289738">
    <property type="component" value="Chromosome A02"/>
</dbReference>
<reference evidence="3 4" key="1">
    <citation type="submission" date="2019-01" db="EMBL/GenBank/DDBJ databases">
        <title>Sequencing of cultivated peanut Arachis hypogaea provides insights into genome evolution and oil improvement.</title>
        <authorList>
            <person name="Chen X."/>
        </authorList>
    </citation>
    <scope>NUCLEOTIDE SEQUENCE [LARGE SCALE GENOMIC DNA]</scope>
    <source>
        <strain evidence="4">cv. Fuhuasheng</strain>
        <tissue evidence="3">Leaves</tissue>
    </source>
</reference>
<keyword evidence="4" id="KW-1185">Reference proteome</keyword>
<evidence type="ECO:0000313" key="3">
    <source>
        <dbReference type="EMBL" id="RYR71992.1"/>
    </source>
</evidence>
<evidence type="ECO:0000259" key="2">
    <source>
        <dbReference type="Pfam" id="PF26130"/>
    </source>
</evidence>
<evidence type="ECO:0000313" key="4">
    <source>
        <dbReference type="Proteomes" id="UP000289738"/>
    </source>
</evidence>
<dbReference type="EMBL" id="SDMP01000002">
    <property type="protein sequence ID" value="RYR71992.1"/>
    <property type="molecule type" value="Genomic_DNA"/>
</dbReference>
<comment type="caution">
    <text evidence="3">The sequence shown here is derived from an EMBL/GenBank/DDBJ whole genome shotgun (WGS) entry which is preliminary data.</text>
</comment>